<gene>
    <name evidence="2" type="ORF">SAMN04487947_1215</name>
</gene>
<feature type="compositionally biased region" description="Polar residues" evidence="1">
    <location>
        <begin position="365"/>
        <end position="379"/>
    </location>
</feature>
<reference evidence="3" key="1">
    <citation type="submission" date="2016-10" db="EMBL/GenBank/DDBJ databases">
        <authorList>
            <person name="Varghese N."/>
            <person name="Submissions S."/>
        </authorList>
    </citation>
    <scope>NUCLEOTIDE SEQUENCE [LARGE SCALE GENOMIC DNA]</scope>
    <source>
        <strain evidence="3">CGMCC 1.7736</strain>
    </source>
</reference>
<feature type="region of interest" description="Disordered" evidence="1">
    <location>
        <begin position="365"/>
        <end position="386"/>
    </location>
</feature>
<sequence length="594" mass="64696">MVRDDSPLQRGFAYGDPEHGAAYGDPEYGAAYSGQRRQIYRAVLTTKDGRRTDVTAVTNTEINYEHTAISDASLTVPRIAGLADFKFGSFDVYRGDQILFSGTLEEWPSYGTDAEATIAGRGPARELARSNLTISFADIAAWRAIKQVWDSHTSFDAIVTPPSTETTLTEFESTGSVLEILQTLHERAGMRFTVQHTTPGRVVESYDPTELVRTADWTAVEHDSSGEVYDYANLVRVYGGKASDGTRVSATARADSEIDAVGEQPWRIDDKSITTNADAQARAESELESRLENDALSGQLDVVAEPVLPGYYRTIPEWGNRTLSHDRTSFSESKGEAIATIEVNAPLGPIDELAQIKRQLHDLQQPTDVASGSGDTSEPTGPFRIDSFESGDLSSYSVINGGFEVVTGDSANAFDGTAYLEQGPDEAQSYVASAPGDGLEYYFPTGVEARVVVWSTDLDTDKRRILFGIPDPASVADCYVAELFNASGTRQLRLRKRSGGSESQLTKVDIGTSDLADEVHHEFRIKRDNGNAFGGSDGDISIDFVEDPGGAENTLASLGPYNDPDYTDHEGIGLWNNNADAETTRYDFFRRPNA</sequence>
<dbReference type="OrthoDB" id="386468at2157"/>
<dbReference type="AlphaFoldDB" id="A0A1I6GII5"/>
<dbReference type="Proteomes" id="UP000198531">
    <property type="component" value="Unassembled WGS sequence"/>
</dbReference>
<dbReference type="STRING" id="553469.SAMN04487947_1215"/>
<organism evidence="2 3">
    <name type="scientific">Halogeometricum rufum</name>
    <dbReference type="NCBI Taxonomy" id="553469"/>
    <lineage>
        <taxon>Archaea</taxon>
        <taxon>Methanobacteriati</taxon>
        <taxon>Methanobacteriota</taxon>
        <taxon>Stenosarchaea group</taxon>
        <taxon>Halobacteria</taxon>
        <taxon>Halobacteriales</taxon>
        <taxon>Haloferacaceae</taxon>
        <taxon>Halogeometricum</taxon>
    </lineage>
</organism>
<dbReference type="EMBL" id="FOYT01000001">
    <property type="protein sequence ID" value="SFR42033.1"/>
    <property type="molecule type" value="Genomic_DNA"/>
</dbReference>
<evidence type="ECO:0000313" key="3">
    <source>
        <dbReference type="Proteomes" id="UP000198531"/>
    </source>
</evidence>
<dbReference type="RefSeq" id="WP_089805531.1">
    <property type="nucleotide sequence ID" value="NZ_FOYT01000001.1"/>
</dbReference>
<protein>
    <submittedName>
        <fullName evidence="2">Uncharacterized protein</fullName>
    </submittedName>
</protein>
<proteinExistence type="predicted"/>
<name>A0A1I6GII5_9EURY</name>
<accession>A0A1I6GII5</accession>
<keyword evidence="3" id="KW-1185">Reference proteome</keyword>
<evidence type="ECO:0000256" key="1">
    <source>
        <dbReference type="SAM" id="MobiDB-lite"/>
    </source>
</evidence>
<evidence type="ECO:0000313" key="2">
    <source>
        <dbReference type="EMBL" id="SFR42033.1"/>
    </source>
</evidence>